<gene>
    <name evidence="4" type="ORF">PCL_04156</name>
</gene>
<dbReference type="Gene3D" id="3.40.50.1820">
    <property type="entry name" value="alpha/beta hydrolase"/>
    <property type="match status" value="1"/>
</dbReference>
<feature type="transmembrane region" description="Helical" evidence="2">
    <location>
        <begin position="421"/>
        <end position="439"/>
    </location>
</feature>
<comment type="caution">
    <text evidence="4">The sequence shown here is derived from an EMBL/GenBank/DDBJ whole genome shotgun (WGS) entry which is preliminary data.</text>
</comment>
<feature type="transmembrane region" description="Helical" evidence="2">
    <location>
        <begin position="459"/>
        <end position="476"/>
    </location>
</feature>
<evidence type="ECO:0000313" key="4">
    <source>
        <dbReference type="EMBL" id="PWI76962.1"/>
    </source>
</evidence>
<evidence type="ECO:0000256" key="2">
    <source>
        <dbReference type="SAM" id="Phobius"/>
    </source>
</evidence>
<feature type="transmembrane region" description="Helical" evidence="2">
    <location>
        <begin position="348"/>
        <end position="369"/>
    </location>
</feature>
<name>A0A2U3ER44_PURLI</name>
<dbReference type="SUPFAM" id="SSF53474">
    <property type="entry name" value="alpha/beta-Hydrolases"/>
    <property type="match status" value="1"/>
</dbReference>
<feature type="region of interest" description="Disordered" evidence="1">
    <location>
        <begin position="995"/>
        <end position="1091"/>
    </location>
</feature>
<dbReference type="Pfam" id="PF03707">
    <property type="entry name" value="MHYT"/>
    <property type="match status" value="2"/>
</dbReference>
<sequence>MTSQNGKSWATATPHLGVLQWVEEGRNRLPRTVVAAASLPTGVDDRVGVRWVRAALSGRGVPLVLYAGKSWDGNLPVRMAPAPFFCRAISDSTRLVLPASASTGKLSSDGIGRPTTWVTARARSVRLPPGPPDVAVNPDMLDSILSPSGQGRARPVLIVRLSERCRQSDRRGGAPVSLHGLLEQRTTSWTASHRPPSNASFKRAAPPPLRTCPSFPRSTHSGYTLTQLAVPMLALGVLDQSRTLGPPRRERKVLRRAMAVQTPEHEEDWSDGTDSGVFVVASLSSHHTPPVAAMSSSEELLRQYEGQLVPYDFHAGFVCLSYAISLIGTSTTLELIRRRTSHRGLHNLLLLVGAAISMGGIAIWSMHFIGNRAIYMLNGQESFQIAYSTSLTVLSILVPILVLILAFLAVSGNGRIRWWRIGLAGLLSGGAICGMHYLADSSISNYTSSYKVPNVVGSAIIAVSASATALAVFFVFEATWKGVWWKRLGCAMILAGAVSGMHWCAAVGTSYRLRELHSPGKGVSRQEAMIVVICLSVAAGIVMTASAAYSSWIRRDYASKSQQVVLAAAVFDSKGRIMVNQEGFLPTEVVTDTLVPKSNDDIFSTGHPLFHWMFRASRNWNTIAAVVAKMADHIGRLSPDGNIAGRTGVQLVGDDGLLVDNYDIILRELFCLAATALATRTRETLTNVGVLWDEIFTTGDSSTLGSRPMTAHGNDSSQGPDQADQSSKDKSIFQSLAEKGLSPTHMQEYGRGCLMFLVRRVDHKRDAENLEAAGYRFAEVHQVVGGIRSSMQIKAQDLEARLRTMSTHNEKAAMLGPGVHLGMFAVRARLDRSGFDVLAQKDARNLLPTVAMPMDHLEPWQTRFLARHQSMTVLVLAQRLETMEHASTQERLFASDLRHAISALRQGLDDARFDEATLLPREVQVPCFTREETPRPSTCTLIAFRIVLPIHATVESTQCEFTPLNFFKLRQLTYEGSPHHVEFSHMVHRDMSYVPPEDSARRASTATRGAHKPKSSFSRAVDSMSHALPGRRRGGTHPSRLPSTRSQEELSRVPSHPSSVFHARDDSSFEDGHKLGSMSASSGVEELGELQQHSTKQLFGGIMVSQEIMVDVQENQPAAHDGSTELNTLRSKAESTAPYTAIATGEKDARKGGEQRDFLDELLSMSMDGEIKPGWLGIGPRGLAACFVGNKPGRLQNRCPIIMSSMVSLASKLAVASLLVHKAAGSSEFNWSHIEPSWDLEYMPCYDGLQCARLLLPLDWLNPRDELNATVAIAIAKLPAKVGADHDSFGGTVITNPGGPGDSGVVHMIKNGHFLQSMVDGNRHYEVLSFDPRGVFYSTPIANCYENEADGDLAEWQMRGFGLLDGSTQQLRRRRAHATARGQRCAEADKGQSSIREFMSTASVARDMLAIVDKIEASRSAALAKATRQGGHDDSAQRLELRSQSANKRAEARLQYFGTSYGTFLGNTFLSMFPGRVHRMVLDGLVVGEEYVDLDWSTNLADTAHVVDYFYQSCFEAGPYCPLWRAFDMSWSTIKSRVDKLVADLDDNPLAIANTDGPETVITGDEIRIAMMDPLYAPLDLFEGLATLLHDALQGNYTLLLQRTGITGHRDTCSASRALAYTWMDQASMAVRCGDAKDVTDRDLAFWGAYAKKLGNLSADIGGLWVEVPFACSGWKTRPKYRYDGPFTSPEHDAAAIHSGRPSAPLLLLSSLYDPVTPLRSAAKVARGHPGSRVLLQKSVGHCAFLSAPSECTKRYVRDYMDTGRLPPEGTECEPDCSPWWPCPVERAHLPR</sequence>
<dbReference type="Pfam" id="PF08386">
    <property type="entry name" value="Abhydrolase_4"/>
    <property type="match status" value="1"/>
</dbReference>
<feature type="compositionally biased region" description="Polar residues" evidence="1">
    <location>
        <begin position="713"/>
        <end position="725"/>
    </location>
</feature>
<dbReference type="InterPro" id="IPR029058">
    <property type="entry name" value="AB_hydrolase_fold"/>
</dbReference>
<dbReference type="InterPro" id="IPR005330">
    <property type="entry name" value="MHYT_dom"/>
</dbReference>
<dbReference type="EMBL" id="LCWV01000001">
    <property type="protein sequence ID" value="PWI76962.1"/>
    <property type="molecule type" value="Genomic_DNA"/>
</dbReference>
<keyword evidence="2" id="KW-0472">Membrane</keyword>
<organism evidence="4 5">
    <name type="scientific">Purpureocillium lilacinum</name>
    <name type="common">Paecilomyces lilacinus</name>
    <dbReference type="NCBI Taxonomy" id="33203"/>
    <lineage>
        <taxon>Eukaryota</taxon>
        <taxon>Fungi</taxon>
        <taxon>Dikarya</taxon>
        <taxon>Ascomycota</taxon>
        <taxon>Pezizomycotina</taxon>
        <taxon>Sordariomycetes</taxon>
        <taxon>Hypocreomycetidae</taxon>
        <taxon>Hypocreales</taxon>
        <taxon>Ophiocordycipitaceae</taxon>
        <taxon>Purpureocillium</taxon>
    </lineage>
</organism>
<feature type="region of interest" description="Disordered" evidence="1">
    <location>
        <begin position="703"/>
        <end position="730"/>
    </location>
</feature>
<feature type="domain" description="MHYT" evidence="3">
    <location>
        <begin position="313"/>
        <end position="512"/>
    </location>
</feature>
<dbReference type="InterPro" id="IPR013595">
    <property type="entry name" value="Pept_S33_TAP-like_C"/>
</dbReference>
<dbReference type="PANTHER" id="PTHR35152:SF1">
    <property type="entry name" value="DOMAIN SIGNALLING PROTEIN, PUTATIVE (AFU_ORTHOLOGUE AFUA_5G11310)-RELATED"/>
    <property type="match status" value="1"/>
</dbReference>
<reference evidence="4 5" key="1">
    <citation type="journal article" date="2016" name="Front. Microbiol.">
        <title>Genome and transcriptome sequences reveal the specific parasitism of the nematophagous Purpureocillium lilacinum 36-1.</title>
        <authorList>
            <person name="Xie J."/>
            <person name="Li S."/>
            <person name="Mo C."/>
            <person name="Xiao X."/>
            <person name="Peng D."/>
            <person name="Wang G."/>
            <person name="Xiao Y."/>
        </authorList>
    </citation>
    <scope>NUCLEOTIDE SEQUENCE [LARGE SCALE GENOMIC DNA]</scope>
    <source>
        <strain evidence="4 5">36-1</strain>
    </source>
</reference>
<feature type="region of interest" description="Disordered" evidence="1">
    <location>
        <begin position="186"/>
        <end position="208"/>
    </location>
</feature>
<dbReference type="PROSITE" id="PS50924">
    <property type="entry name" value="MHYT"/>
    <property type="match status" value="1"/>
</dbReference>
<keyword evidence="2" id="KW-1133">Transmembrane helix</keyword>
<evidence type="ECO:0000313" key="5">
    <source>
        <dbReference type="Proteomes" id="UP000245956"/>
    </source>
</evidence>
<protein>
    <submittedName>
        <fullName evidence="4">MHYT domain signaling protein</fullName>
    </submittedName>
</protein>
<feature type="transmembrane region" description="Helical" evidence="2">
    <location>
        <begin position="313"/>
        <end position="336"/>
    </location>
</feature>
<evidence type="ECO:0000259" key="3">
    <source>
        <dbReference type="PROSITE" id="PS50924"/>
    </source>
</evidence>
<feature type="transmembrane region" description="Helical" evidence="2">
    <location>
        <begin position="528"/>
        <end position="552"/>
    </location>
</feature>
<keyword evidence="2" id="KW-0812">Transmembrane</keyword>
<accession>A0A2U3ER44</accession>
<proteinExistence type="predicted"/>
<feature type="transmembrane region" description="Helical" evidence="2">
    <location>
        <begin position="389"/>
        <end position="409"/>
    </location>
</feature>
<dbReference type="Proteomes" id="UP000245956">
    <property type="component" value="Unassembled WGS sequence"/>
</dbReference>
<evidence type="ECO:0000256" key="1">
    <source>
        <dbReference type="SAM" id="MobiDB-lite"/>
    </source>
</evidence>
<feature type="compositionally biased region" description="Polar residues" evidence="1">
    <location>
        <begin position="186"/>
        <end position="200"/>
    </location>
</feature>
<dbReference type="PANTHER" id="PTHR35152">
    <property type="entry name" value="DOMAIN SIGNALLING PROTEIN, PUTATIVE (AFU_ORTHOLOGUE AFUA_5G11310)-RELATED"/>
    <property type="match status" value="1"/>
</dbReference>
<feature type="compositionally biased region" description="Basic and acidic residues" evidence="1">
    <location>
        <begin position="1062"/>
        <end position="1074"/>
    </location>
</feature>